<feature type="active site" description="Nucleophile" evidence="8">
    <location>
        <position position="29"/>
    </location>
</feature>
<dbReference type="GO" id="GO:0045454">
    <property type="term" value="P:cell redox homeostasis"/>
    <property type="evidence" value="ECO:0007669"/>
    <property type="project" value="TreeGrafter"/>
</dbReference>
<keyword evidence="5 9" id="KW-0676">Redox-active center</keyword>
<gene>
    <name evidence="11" type="ORF">HNR67_006245</name>
</gene>
<dbReference type="CDD" id="cd02947">
    <property type="entry name" value="TRX_family"/>
    <property type="match status" value="1"/>
</dbReference>
<dbReference type="FunFam" id="3.40.30.10:FF:000001">
    <property type="entry name" value="Thioredoxin"/>
    <property type="match status" value="1"/>
</dbReference>
<comment type="similarity">
    <text evidence="1 7">Belongs to the thioredoxin family.</text>
</comment>
<keyword evidence="3" id="KW-0249">Electron transport</keyword>
<dbReference type="NCBIfam" id="TIGR01068">
    <property type="entry name" value="thioredoxin"/>
    <property type="match status" value="1"/>
</dbReference>
<evidence type="ECO:0000256" key="8">
    <source>
        <dbReference type="PIRSR" id="PIRSR000077-1"/>
    </source>
</evidence>
<dbReference type="PANTHER" id="PTHR45663:SF11">
    <property type="entry name" value="GEO12009P1"/>
    <property type="match status" value="1"/>
</dbReference>
<evidence type="ECO:0000313" key="11">
    <source>
        <dbReference type="EMBL" id="MBB4680127.1"/>
    </source>
</evidence>
<name>A0A7W7CF74_9PSEU</name>
<dbReference type="GO" id="GO:0005829">
    <property type="term" value="C:cytosol"/>
    <property type="evidence" value="ECO:0007669"/>
    <property type="project" value="TreeGrafter"/>
</dbReference>
<feature type="site" description="Deprotonates C-terminal active site Cys" evidence="8">
    <location>
        <position position="20"/>
    </location>
</feature>
<evidence type="ECO:0000256" key="2">
    <source>
        <dbReference type="ARBA" id="ARBA00022448"/>
    </source>
</evidence>
<dbReference type="InterPro" id="IPR036249">
    <property type="entry name" value="Thioredoxin-like_sf"/>
</dbReference>
<feature type="domain" description="Thioredoxin" evidence="10">
    <location>
        <begin position="1"/>
        <end position="101"/>
    </location>
</feature>
<dbReference type="InterPro" id="IPR017937">
    <property type="entry name" value="Thioredoxin_CS"/>
</dbReference>
<feature type="disulfide bond" description="Redox-active" evidence="9">
    <location>
        <begin position="26"/>
        <end position="29"/>
    </location>
</feature>
<keyword evidence="2" id="KW-0813">Transport</keyword>
<comment type="caution">
    <text evidence="11">The sequence shown here is derived from an EMBL/GenBank/DDBJ whole genome shotgun (WGS) entry which is preliminary data.</text>
</comment>
<accession>A0A7W7CF74</accession>
<dbReference type="InterPro" id="IPR005746">
    <property type="entry name" value="Thioredoxin"/>
</dbReference>
<evidence type="ECO:0000256" key="9">
    <source>
        <dbReference type="PIRSR" id="PIRSR000077-4"/>
    </source>
</evidence>
<dbReference type="Proteomes" id="UP000533598">
    <property type="component" value="Unassembled WGS sequence"/>
</dbReference>
<evidence type="ECO:0000256" key="3">
    <source>
        <dbReference type="ARBA" id="ARBA00022982"/>
    </source>
</evidence>
<dbReference type="PROSITE" id="PS00194">
    <property type="entry name" value="THIOREDOXIN_1"/>
    <property type="match status" value="1"/>
</dbReference>
<evidence type="ECO:0000256" key="6">
    <source>
        <dbReference type="NCBIfam" id="TIGR01068"/>
    </source>
</evidence>
<sequence>MTTETFDQDVLGSQRPVLVDFWAPWCGPCKALAPVLTQIAAEHAERLAVVKLDIDEHPEIAGRYQVMSIPTLMVFVGGEPVGTLSGAKPKPAVQKFLSAWL</sequence>
<feature type="site" description="Contributes to redox potential value" evidence="8">
    <location>
        <position position="28"/>
    </location>
</feature>
<dbReference type="Gene3D" id="3.40.30.10">
    <property type="entry name" value="Glutaredoxin"/>
    <property type="match status" value="1"/>
</dbReference>
<dbReference type="SUPFAM" id="SSF52833">
    <property type="entry name" value="Thioredoxin-like"/>
    <property type="match status" value="1"/>
</dbReference>
<dbReference type="EMBL" id="JACHMH010000001">
    <property type="protein sequence ID" value="MBB4680127.1"/>
    <property type="molecule type" value="Genomic_DNA"/>
</dbReference>
<dbReference type="PIRSF" id="PIRSF000077">
    <property type="entry name" value="Thioredoxin"/>
    <property type="match status" value="1"/>
</dbReference>
<dbReference type="PROSITE" id="PS51352">
    <property type="entry name" value="THIOREDOXIN_2"/>
    <property type="match status" value="1"/>
</dbReference>
<evidence type="ECO:0000256" key="7">
    <source>
        <dbReference type="PIRNR" id="PIRNR000077"/>
    </source>
</evidence>
<keyword evidence="4 9" id="KW-1015">Disulfide bond</keyword>
<proteinExistence type="inferred from homology"/>
<evidence type="ECO:0000259" key="10">
    <source>
        <dbReference type="PROSITE" id="PS51352"/>
    </source>
</evidence>
<keyword evidence="12" id="KW-1185">Reference proteome</keyword>
<protein>
    <recommendedName>
        <fullName evidence="6 7">Thioredoxin</fullName>
    </recommendedName>
</protein>
<dbReference type="PRINTS" id="PR00421">
    <property type="entry name" value="THIOREDOXIN"/>
</dbReference>
<feature type="active site" description="Nucleophile" evidence="8">
    <location>
        <position position="26"/>
    </location>
</feature>
<evidence type="ECO:0000313" key="12">
    <source>
        <dbReference type="Proteomes" id="UP000533598"/>
    </source>
</evidence>
<reference evidence="11 12" key="1">
    <citation type="submission" date="2020-08" db="EMBL/GenBank/DDBJ databases">
        <title>Sequencing the genomes of 1000 actinobacteria strains.</title>
        <authorList>
            <person name="Klenk H.-P."/>
        </authorList>
    </citation>
    <scope>NUCLEOTIDE SEQUENCE [LARGE SCALE GENOMIC DNA]</scope>
    <source>
        <strain evidence="11 12">DSM 44230</strain>
    </source>
</reference>
<feature type="site" description="Deprotonates C-terminal active site Cys" evidence="8">
    <location>
        <position position="27"/>
    </location>
</feature>
<dbReference type="PANTHER" id="PTHR45663">
    <property type="entry name" value="GEO12009P1"/>
    <property type="match status" value="1"/>
</dbReference>
<dbReference type="AlphaFoldDB" id="A0A7W7CF74"/>
<dbReference type="Pfam" id="PF00085">
    <property type="entry name" value="Thioredoxin"/>
    <property type="match status" value="1"/>
</dbReference>
<evidence type="ECO:0000256" key="1">
    <source>
        <dbReference type="ARBA" id="ARBA00008987"/>
    </source>
</evidence>
<dbReference type="InterPro" id="IPR013766">
    <property type="entry name" value="Thioredoxin_domain"/>
</dbReference>
<dbReference type="GO" id="GO:0015035">
    <property type="term" value="F:protein-disulfide reductase activity"/>
    <property type="evidence" value="ECO:0007669"/>
    <property type="project" value="UniProtKB-UniRule"/>
</dbReference>
<organism evidence="11 12">
    <name type="scientific">Crossiella cryophila</name>
    <dbReference type="NCBI Taxonomy" id="43355"/>
    <lineage>
        <taxon>Bacteria</taxon>
        <taxon>Bacillati</taxon>
        <taxon>Actinomycetota</taxon>
        <taxon>Actinomycetes</taxon>
        <taxon>Pseudonocardiales</taxon>
        <taxon>Pseudonocardiaceae</taxon>
        <taxon>Crossiella</taxon>
    </lineage>
</organism>
<evidence type="ECO:0000256" key="5">
    <source>
        <dbReference type="ARBA" id="ARBA00023284"/>
    </source>
</evidence>
<evidence type="ECO:0000256" key="4">
    <source>
        <dbReference type="ARBA" id="ARBA00023157"/>
    </source>
</evidence>